<evidence type="ECO:0000313" key="2">
    <source>
        <dbReference type="WBParaSite" id="PS1159_v2.g20722.t1"/>
    </source>
</evidence>
<reference evidence="2" key="1">
    <citation type="submission" date="2022-11" db="UniProtKB">
        <authorList>
            <consortium name="WormBaseParasite"/>
        </authorList>
    </citation>
    <scope>IDENTIFICATION</scope>
</reference>
<protein>
    <submittedName>
        <fullName evidence="2">Endonuclease/exonuclease/phosphatase domain-containing protein</fullName>
    </submittedName>
</protein>
<accession>A0AC35FV08</accession>
<organism evidence="1 2">
    <name type="scientific">Panagrolaimus sp. PS1159</name>
    <dbReference type="NCBI Taxonomy" id="55785"/>
    <lineage>
        <taxon>Eukaryota</taxon>
        <taxon>Metazoa</taxon>
        <taxon>Ecdysozoa</taxon>
        <taxon>Nematoda</taxon>
        <taxon>Chromadorea</taxon>
        <taxon>Rhabditida</taxon>
        <taxon>Tylenchina</taxon>
        <taxon>Panagrolaimomorpha</taxon>
        <taxon>Panagrolaimoidea</taxon>
        <taxon>Panagrolaimidae</taxon>
        <taxon>Panagrolaimus</taxon>
    </lineage>
</organism>
<name>A0AC35FV08_9BILA</name>
<proteinExistence type="predicted"/>
<dbReference type="Proteomes" id="UP000887580">
    <property type="component" value="Unplaced"/>
</dbReference>
<sequence>MLKPQCNHDPKYMEKRTRKRRRVSGGVKSRSFPPKVPSLENRNNYSSSRDTQKNNYQKEAGFNSNNSVGGGNFGSLKNVNILAIAAGLVEHDKFSSFVCTSEAVQESSTPINVMSAAEILVPKNNSLPEISTSKKDEGILVDDDDDEDAIYVAESTLIANENPVASNADEHRNAAVTKHSSNADEKLIASETETPSKDDEKPIVAANTVTKPESIEVITLDSDTEDESKEAVEQIQAKSVDESSSSSSSSSESDDTLSDDIEIQAATVSSNVTVTTETSFTEDTYVANFDDASLASTSCVQKITVISTSKTIVNDRKSLSNDVEKSVEVIHDSTPDINNDVYLKNVQISSNATPTVSRTVNNPAFDLLLSLTANIATASVESISNHQSEHLHETAITSSDSALSNNQIPAACYIPVTAARYSSPNVTPQLNLTTPSTDTFAGSPNVSPKFTSHLNLNTSSTSATSINQNSPPNVASSIYSNYVQSTSAVKSTPCFKQSRDIERTLTHFQKSQKDLSEMELDKHKDSLSYFVAKETDDEILRGPEILDSLANIDASKSFTVLSYNVLSQTKIEKNRNLYPKINEMPQIFQWNYRWKLLSIELDRFHADICCLQEVEKDRVEKYYHPKMVGIKNYKSFYAWKEGEISDGCAIYWNSEKFDKIEEHVISLNYELYQLSIIFAHFHKIRTKNQALIFCGDFGFVPCSHLYNFITDGKLDCAKDKITSLDGKRSDSKIIETFSIPAETRISSNCTFIDEVGETGNISTVMRHSLNLESVYGKLTFDENNLLSTYHHKSKNSDFENQIFNFGKSDYIFYSIKEKSNVRLLSHDVTERNLFLHQRLSLPDKESLEDLVEHTPHRITASDHLPLYAEFFFA</sequence>
<dbReference type="WBParaSite" id="PS1159_v2.g20722.t1">
    <property type="protein sequence ID" value="PS1159_v2.g20722.t1"/>
    <property type="gene ID" value="PS1159_v2.g20722"/>
</dbReference>
<evidence type="ECO:0000313" key="1">
    <source>
        <dbReference type="Proteomes" id="UP000887580"/>
    </source>
</evidence>